<dbReference type="NCBIfam" id="TIGR01704">
    <property type="entry name" value="MTA_SAH-Nsdase"/>
    <property type="match status" value="1"/>
</dbReference>
<dbReference type="GO" id="GO:0019509">
    <property type="term" value="P:L-methionine salvage from methylthioadenosine"/>
    <property type="evidence" value="ECO:0007669"/>
    <property type="project" value="UniProtKB-UniPathway"/>
</dbReference>
<dbReference type="InterPro" id="IPR000845">
    <property type="entry name" value="Nucleoside_phosphorylase_d"/>
</dbReference>
<dbReference type="EC" id="3.2.2.9" evidence="2"/>
<dbReference type="AlphaFoldDB" id="A0A399FEE6"/>
<dbReference type="PANTHER" id="PTHR46832">
    <property type="entry name" value="5'-METHYLTHIOADENOSINE/S-ADENOSYLHOMOCYSTEINE NUCLEOSIDASE"/>
    <property type="match status" value="1"/>
</dbReference>
<dbReference type="PANTHER" id="PTHR46832:SF1">
    <property type="entry name" value="5'-METHYLTHIOADENOSINE_S-ADENOSYLHOMOCYSTEINE NUCLEOSIDASE"/>
    <property type="match status" value="1"/>
</dbReference>
<evidence type="ECO:0000259" key="6">
    <source>
        <dbReference type="Pfam" id="PF01048"/>
    </source>
</evidence>
<dbReference type="GO" id="GO:0019284">
    <property type="term" value="P:L-methionine salvage from S-adenosylmethionine"/>
    <property type="evidence" value="ECO:0007669"/>
    <property type="project" value="TreeGrafter"/>
</dbReference>
<evidence type="ECO:0000256" key="2">
    <source>
        <dbReference type="ARBA" id="ARBA00011974"/>
    </source>
</evidence>
<dbReference type="Gene3D" id="3.40.50.1580">
    <property type="entry name" value="Nucleoside phosphorylase domain"/>
    <property type="match status" value="1"/>
</dbReference>
<proteinExistence type="predicted"/>
<sequence>MSLGYTVRVSQVEPRAIAVFAAEGSEAQALREGLGLHEAVVGPMPIHRGRFAEREIVLLEAGVGKAAAAASVTYAHTRFAPEQAVWVGVAGALNPAFQPLDLIIAFDAVQYDVDITAFGRQPGELATGERFLPTDPELSHRLYQAAVRLGFPVYWGRLASADRFLADPGLAHQVRQTFAADAVEMEGAAALWAARSLGLRLALVRAISDGAGEEANESFEVLLESASARLAALLVGMLGG</sequence>
<dbReference type="GO" id="GO:0008782">
    <property type="term" value="F:adenosylhomocysteine nucleosidase activity"/>
    <property type="evidence" value="ECO:0007669"/>
    <property type="project" value="UniProtKB-EC"/>
</dbReference>
<dbReference type="UniPathway" id="UPA00904">
    <property type="reaction ID" value="UER00871"/>
</dbReference>
<comment type="caution">
    <text evidence="7">The sequence shown here is derived from an EMBL/GenBank/DDBJ whole genome shotgun (WGS) entry which is preliminary data.</text>
</comment>
<organism evidence="7 8">
    <name type="scientific">Meiothermus granaticius NBRC 107808</name>
    <dbReference type="NCBI Taxonomy" id="1227551"/>
    <lineage>
        <taxon>Bacteria</taxon>
        <taxon>Thermotogati</taxon>
        <taxon>Deinococcota</taxon>
        <taxon>Deinococci</taxon>
        <taxon>Thermales</taxon>
        <taxon>Thermaceae</taxon>
        <taxon>Meiothermus</taxon>
    </lineage>
</organism>
<dbReference type="SUPFAM" id="SSF53167">
    <property type="entry name" value="Purine and uridine phosphorylases"/>
    <property type="match status" value="1"/>
</dbReference>
<gene>
    <name evidence="7" type="primary">pfs_2</name>
    <name evidence="7" type="ORF">Mgrana_00228</name>
</gene>
<keyword evidence="4 7" id="KW-0378">Hydrolase</keyword>
<evidence type="ECO:0000256" key="1">
    <source>
        <dbReference type="ARBA" id="ARBA00004945"/>
    </source>
</evidence>
<dbReference type="Proteomes" id="UP000266178">
    <property type="component" value="Unassembled WGS sequence"/>
</dbReference>
<evidence type="ECO:0000313" key="7">
    <source>
        <dbReference type="EMBL" id="RIH93879.1"/>
    </source>
</evidence>
<keyword evidence="3" id="KW-0028">Amino-acid biosynthesis</keyword>
<dbReference type="InterPro" id="IPR010049">
    <property type="entry name" value="MTA_SAH_Nsdase"/>
</dbReference>
<name>A0A399FEE6_9DEIN</name>
<dbReference type="GO" id="GO:0008930">
    <property type="term" value="F:methylthioadenosine nucleosidase activity"/>
    <property type="evidence" value="ECO:0007669"/>
    <property type="project" value="InterPro"/>
</dbReference>
<keyword evidence="7" id="KW-0326">Glycosidase</keyword>
<protein>
    <recommendedName>
        <fullName evidence="2">adenosylhomocysteine nucleosidase</fullName>
        <ecNumber evidence="2">3.2.2.9</ecNumber>
    </recommendedName>
</protein>
<dbReference type="InterPro" id="IPR035994">
    <property type="entry name" value="Nucleoside_phosphorylase_sf"/>
</dbReference>
<dbReference type="EMBL" id="QWLB01000002">
    <property type="protein sequence ID" value="RIH93879.1"/>
    <property type="molecule type" value="Genomic_DNA"/>
</dbReference>
<dbReference type="GO" id="GO:0005829">
    <property type="term" value="C:cytosol"/>
    <property type="evidence" value="ECO:0007669"/>
    <property type="project" value="TreeGrafter"/>
</dbReference>
<accession>A0A399FEE6</accession>
<feature type="domain" description="Nucleoside phosphorylase" evidence="6">
    <location>
        <begin position="17"/>
        <end position="238"/>
    </location>
</feature>
<keyword evidence="5" id="KW-0486">Methionine biosynthesis</keyword>
<evidence type="ECO:0000256" key="3">
    <source>
        <dbReference type="ARBA" id="ARBA00022605"/>
    </source>
</evidence>
<comment type="pathway">
    <text evidence="1">Amino-acid biosynthesis; L-methionine biosynthesis via salvage pathway; S-methyl-5-thio-alpha-D-ribose 1-phosphate from S-methyl-5'-thioadenosine (hydrolase route): step 1/2.</text>
</comment>
<dbReference type="Pfam" id="PF01048">
    <property type="entry name" value="PNP_UDP_1"/>
    <property type="match status" value="1"/>
</dbReference>
<evidence type="ECO:0000256" key="5">
    <source>
        <dbReference type="ARBA" id="ARBA00023167"/>
    </source>
</evidence>
<dbReference type="GO" id="GO:0009164">
    <property type="term" value="P:nucleoside catabolic process"/>
    <property type="evidence" value="ECO:0007669"/>
    <property type="project" value="InterPro"/>
</dbReference>
<evidence type="ECO:0000256" key="4">
    <source>
        <dbReference type="ARBA" id="ARBA00022801"/>
    </source>
</evidence>
<dbReference type="CDD" id="cd09008">
    <property type="entry name" value="MTAN"/>
    <property type="match status" value="1"/>
</dbReference>
<reference evidence="7 8" key="1">
    <citation type="submission" date="2018-08" db="EMBL/GenBank/DDBJ databases">
        <title>Meiothermus granaticius genome AF-68 sequencing project.</title>
        <authorList>
            <person name="Da Costa M.S."/>
            <person name="Albuquerque L."/>
            <person name="Raposo P."/>
            <person name="Froufe H.J.C."/>
            <person name="Barroso C.S."/>
            <person name="Egas C."/>
        </authorList>
    </citation>
    <scope>NUCLEOTIDE SEQUENCE [LARGE SCALE GENOMIC DNA]</scope>
    <source>
        <strain evidence="7 8">AF-68</strain>
    </source>
</reference>
<keyword evidence="8" id="KW-1185">Reference proteome</keyword>
<evidence type="ECO:0000313" key="8">
    <source>
        <dbReference type="Proteomes" id="UP000266178"/>
    </source>
</evidence>